<dbReference type="PANTHER" id="PTHR48475:SF1">
    <property type="entry name" value="RNASE H TYPE-1 DOMAIN-CONTAINING PROTEIN"/>
    <property type="match status" value="1"/>
</dbReference>
<dbReference type="EMBL" id="JAMXFF010000049">
    <property type="protein sequence ID" value="MCT7969411.1"/>
    <property type="molecule type" value="Genomic_DNA"/>
</dbReference>
<proteinExistence type="predicted"/>
<evidence type="ECO:0000313" key="4">
    <source>
        <dbReference type="Proteomes" id="UP001525890"/>
    </source>
</evidence>
<dbReference type="InterPro" id="IPR012337">
    <property type="entry name" value="RNaseH-like_sf"/>
</dbReference>
<dbReference type="PANTHER" id="PTHR48475">
    <property type="entry name" value="RIBONUCLEASE H"/>
    <property type="match status" value="1"/>
</dbReference>
<dbReference type="Pfam" id="PF13456">
    <property type="entry name" value="RVT_3"/>
    <property type="match status" value="1"/>
</dbReference>
<gene>
    <name evidence="3" type="ORF">NG799_24140</name>
</gene>
<dbReference type="Proteomes" id="UP001525890">
    <property type="component" value="Unassembled WGS sequence"/>
</dbReference>
<sequence>MNILNPEGDRISTTGSNSDSKKCDRPSILQYNTYSPLKESYSMYITIYSDGASRRNPGPAGAGAVLLDEQGNVLNKVCKYLGETTNNQAEYQAAILGLETALEMGATRVQLRADSELMVKQLLGQYRVKKPELKPLYDQVKSLLNQFESYAPPQHVRRADNALADAEANRAIDEYTP</sequence>
<dbReference type="PROSITE" id="PS50879">
    <property type="entry name" value="RNASE_H_1"/>
    <property type="match status" value="1"/>
</dbReference>
<dbReference type="Gene3D" id="3.30.420.10">
    <property type="entry name" value="Ribonuclease H-like superfamily/Ribonuclease H"/>
    <property type="match status" value="1"/>
</dbReference>
<reference evidence="3 4" key="1">
    <citation type="journal article" date="2022" name="Front. Microbiol.">
        <title>High genomic differentiation and limited gene flow indicate recent cryptic speciation within the genus Laspinema (cyanobacteria).</title>
        <authorList>
            <person name="Stanojkovic A."/>
            <person name="Skoupy S."/>
            <person name="Skaloud P."/>
            <person name="Dvorak P."/>
        </authorList>
    </citation>
    <scope>NUCLEOTIDE SEQUENCE [LARGE SCALE GENOMIC DNA]</scope>
    <source>
        <strain evidence="3 4">D2a</strain>
    </source>
</reference>
<protein>
    <submittedName>
        <fullName evidence="3">Ribonuclease HI family protein</fullName>
    </submittedName>
</protein>
<name>A0ABT2N105_9CYAN</name>
<dbReference type="RefSeq" id="WP_368008877.1">
    <property type="nucleotide sequence ID" value="NZ_JAMXFF010000049.1"/>
</dbReference>
<dbReference type="SUPFAM" id="SSF53098">
    <property type="entry name" value="Ribonuclease H-like"/>
    <property type="match status" value="1"/>
</dbReference>
<evidence type="ECO:0000259" key="2">
    <source>
        <dbReference type="PROSITE" id="PS50879"/>
    </source>
</evidence>
<dbReference type="InterPro" id="IPR036397">
    <property type="entry name" value="RNaseH_sf"/>
</dbReference>
<dbReference type="CDD" id="cd09279">
    <property type="entry name" value="RNase_HI_like"/>
    <property type="match status" value="1"/>
</dbReference>
<accession>A0ABT2N105</accession>
<dbReference type="InterPro" id="IPR002156">
    <property type="entry name" value="RNaseH_domain"/>
</dbReference>
<comment type="caution">
    <text evidence="3">The sequence shown here is derived from an EMBL/GenBank/DDBJ whole genome shotgun (WGS) entry which is preliminary data.</text>
</comment>
<keyword evidence="4" id="KW-1185">Reference proteome</keyword>
<organism evidence="3 4">
    <name type="scientific">Laspinema palackyanum D2a</name>
    <dbReference type="NCBI Taxonomy" id="2953684"/>
    <lineage>
        <taxon>Bacteria</taxon>
        <taxon>Bacillati</taxon>
        <taxon>Cyanobacteriota</taxon>
        <taxon>Cyanophyceae</taxon>
        <taxon>Oscillatoriophycideae</taxon>
        <taxon>Oscillatoriales</taxon>
        <taxon>Laspinemataceae</taxon>
        <taxon>Laspinema</taxon>
        <taxon>Laspinema palackyanum</taxon>
    </lineage>
</organism>
<feature type="domain" description="RNase H type-1" evidence="2">
    <location>
        <begin position="41"/>
        <end position="173"/>
    </location>
</feature>
<evidence type="ECO:0000256" key="1">
    <source>
        <dbReference type="SAM" id="MobiDB-lite"/>
    </source>
</evidence>
<evidence type="ECO:0000313" key="3">
    <source>
        <dbReference type="EMBL" id="MCT7969411.1"/>
    </source>
</evidence>
<feature type="region of interest" description="Disordered" evidence="1">
    <location>
        <begin position="1"/>
        <end position="24"/>
    </location>
</feature>